<dbReference type="InterPro" id="IPR035227">
    <property type="entry name" value="HdcB"/>
</dbReference>
<dbReference type="Proteomes" id="UP001519418">
    <property type="component" value="Unassembled WGS sequence"/>
</dbReference>
<accession>A0ABS5QQ17</accession>
<keyword evidence="2" id="KW-1185">Reference proteome</keyword>
<reference evidence="1 2" key="1">
    <citation type="submission" date="2020-02" db="EMBL/GenBank/DDBJ databases">
        <title>Fructobacillus sp. isolated from paper mulberry of Taiwan.</title>
        <authorList>
            <person name="Lin S.-T."/>
        </authorList>
    </citation>
    <scope>NUCLEOTIDE SEQUENCE [LARGE SCALE GENOMIC DNA]</scope>
    <source>
        <strain evidence="1 2">M1-10</strain>
    </source>
</reference>
<protein>
    <submittedName>
        <fullName evidence="1">DUF5449 family protein</fullName>
    </submittedName>
</protein>
<proteinExistence type="predicted"/>
<dbReference type="EMBL" id="JAAMFI010000002">
    <property type="protein sequence ID" value="MBS9335283.1"/>
    <property type="molecule type" value="Genomic_DNA"/>
</dbReference>
<gene>
    <name evidence="1" type="ORF">G6R27_04475</name>
</gene>
<name>A0ABS5QQ17_9LACO</name>
<organism evidence="1 2">
    <name type="scientific">Fructobacillus papyriferae</name>
    <dbReference type="NCBI Taxonomy" id="2713171"/>
    <lineage>
        <taxon>Bacteria</taxon>
        <taxon>Bacillati</taxon>
        <taxon>Bacillota</taxon>
        <taxon>Bacilli</taxon>
        <taxon>Lactobacillales</taxon>
        <taxon>Lactobacillaceae</taxon>
        <taxon>Fructobacillus</taxon>
    </lineage>
</organism>
<comment type="caution">
    <text evidence="1">The sequence shown here is derived from an EMBL/GenBank/DDBJ whole genome shotgun (WGS) entry which is preliminary data.</text>
</comment>
<dbReference type="RefSeq" id="WP_213819874.1">
    <property type="nucleotide sequence ID" value="NZ_JAAMFI010000002.1"/>
</dbReference>
<sequence length="162" mass="18269">MMTKKDFQQFVSDWTKQADLRLRGLLIGEDEKGQPLAIGYDGETVYLKSSDDEKRFSRNAPIKTTFVAGVPNGKLTFSVDGQIEPITLQKIQTGRVYDLTQALDPKPIYKASYDGSQALQSSVYFDPEHAELIDELRYEMQTGQISQHDYDSLNPMLPKAGK</sequence>
<evidence type="ECO:0000313" key="1">
    <source>
        <dbReference type="EMBL" id="MBS9335283.1"/>
    </source>
</evidence>
<dbReference type="Pfam" id="PF17528">
    <property type="entry name" value="HdcB"/>
    <property type="match status" value="1"/>
</dbReference>
<evidence type="ECO:0000313" key="2">
    <source>
        <dbReference type="Proteomes" id="UP001519418"/>
    </source>
</evidence>